<dbReference type="GO" id="GO:0004519">
    <property type="term" value="F:endonuclease activity"/>
    <property type="evidence" value="ECO:0007669"/>
    <property type="project" value="InterPro"/>
</dbReference>
<organism evidence="2 3">
    <name type="scientific">Aspergillus brasiliensis (strain CBS 101740 / IMI 381727 / IBT 21946)</name>
    <dbReference type="NCBI Taxonomy" id="767769"/>
    <lineage>
        <taxon>Eukaryota</taxon>
        <taxon>Fungi</taxon>
        <taxon>Dikarya</taxon>
        <taxon>Ascomycota</taxon>
        <taxon>Pezizomycotina</taxon>
        <taxon>Eurotiomycetes</taxon>
        <taxon>Eurotiomycetidae</taxon>
        <taxon>Eurotiales</taxon>
        <taxon>Aspergillaceae</taxon>
        <taxon>Aspergillus</taxon>
        <taxon>Aspergillus subgen. Circumdati</taxon>
    </lineage>
</organism>
<gene>
    <name evidence="2" type="ORF">ASPBRDRAFT_657880</name>
</gene>
<proteinExistence type="predicted"/>
<name>A0A1L9U180_ASPBC</name>
<dbReference type="SUPFAM" id="SSF55608">
    <property type="entry name" value="Homing endonucleases"/>
    <property type="match status" value="1"/>
</dbReference>
<dbReference type="RefSeq" id="XP_067472666.1">
    <property type="nucleotide sequence ID" value="XM_067628591.1"/>
</dbReference>
<reference evidence="3" key="1">
    <citation type="journal article" date="2017" name="Genome Biol.">
        <title>Comparative genomics reveals high biological diversity and specific adaptations in the industrially and medically important fungal genus Aspergillus.</title>
        <authorList>
            <person name="de Vries R.P."/>
            <person name="Riley R."/>
            <person name="Wiebenga A."/>
            <person name="Aguilar-Osorio G."/>
            <person name="Amillis S."/>
            <person name="Uchima C.A."/>
            <person name="Anderluh G."/>
            <person name="Asadollahi M."/>
            <person name="Askin M."/>
            <person name="Barry K."/>
            <person name="Battaglia E."/>
            <person name="Bayram O."/>
            <person name="Benocci T."/>
            <person name="Braus-Stromeyer S.A."/>
            <person name="Caldana C."/>
            <person name="Canovas D."/>
            <person name="Cerqueira G.C."/>
            <person name="Chen F."/>
            <person name="Chen W."/>
            <person name="Choi C."/>
            <person name="Clum A."/>
            <person name="Dos Santos R.A."/>
            <person name="Damasio A.R."/>
            <person name="Diallinas G."/>
            <person name="Emri T."/>
            <person name="Fekete E."/>
            <person name="Flipphi M."/>
            <person name="Freyberg S."/>
            <person name="Gallo A."/>
            <person name="Gournas C."/>
            <person name="Habgood R."/>
            <person name="Hainaut M."/>
            <person name="Harispe M.L."/>
            <person name="Henrissat B."/>
            <person name="Hilden K.S."/>
            <person name="Hope R."/>
            <person name="Hossain A."/>
            <person name="Karabika E."/>
            <person name="Karaffa L."/>
            <person name="Karanyi Z."/>
            <person name="Krasevec N."/>
            <person name="Kuo A."/>
            <person name="Kusch H."/>
            <person name="LaButti K."/>
            <person name="Lagendijk E.L."/>
            <person name="Lapidus A."/>
            <person name="Levasseur A."/>
            <person name="Lindquist E."/>
            <person name="Lipzen A."/>
            <person name="Logrieco A.F."/>
            <person name="MacCabe A."/>
            <person name="Maekelae M.R."/>
            <person name="Malavazi I."/>
            <person name="Melin P."/>
            <person name="Meyer V."/>
            <person name="Mielnichuk N."/>
            <person name="Miskei M."/>
            <person name="Molnar A.P."/>
            <person name="Mule G."/>
            <person name="Ngan C.Y."/>
            <person name="Orejas M."/>
            <person name="Orosz E."/>
            <person name="Ouedraogo J.P."/>
            <person name="Overkamp K.M."/>
            <person name="Park H.-S."/>
            <person name="Perrone G."/>
            <person name="Piumi F."/>
            <person name="Punt P.J."/>
            <person name="Ram A.F."/>
            <person name="Ramon A."/>
            <person name="Rauscher S."/>
            <person name="Record E."/>
            <person name="Riano-Pachon D.M."/>
            <person name="Robert V."/>
            <person name="Roehrig J."/>
            <person name="Ruller R."/>
            <person name="Salamov A."/>
            <person name="Salih N.S."/>
            <person name="Samson R.A."/>
            <person name="Sandor E."/>
            <person name="Sanguinetti M."/>
            <person name="Schuetze T."/>
            <person name="Sepcic K."/>
            <person name="Shelest E."/>
            <person name="Sherlock G."/>
            <person name="Sophianopoulou V."/>
            <person name="Squina F.M."/>
            <person name="Sun H."/>
            <person name="Susca A."/>
            <person name="Todd R.B."/>
            <person name="Tsang A."/>
            <person name="Unkles S.E."/>
            <person name="van de Wiele N."/>
            <person name="van Rossen-Uffink D."/>
            <person name="Oliveira J.V."/>
            <person name="Vesth T.C."/>
            <person name="Visser J."/>
            <person name="Yu J.-H."/>
            <person name="Zhou M."/>
            <person name="Andersen M.R."/>
            <person name="Archer D.B."/>
            <person name="Baker S.E."/>
            <person name="Benoit I."/>
            <person name="Brakhage A.A."/>
            <person name="Braus G.H."/>
            <person name="Fischer R."/>
            <person name="Frisvad J.C."/>
            <person name="Goldman G.H."/>
            <person name="Houbraken J."/>
            <person name="Oakley B."/>
            <person name="Pocsi I."/>
            <person name="Scazzocchio C."/>
            <person name="Seiboth B."/>
            <person name="vanKuyk P.A."/>
            <person name="Wortman J."/>
            <person name="Dyer P.S."/>
            <person name="Grigoriev I.V."/>
        </authorList>
    </citation>
    <scope>NUCLEOTIDE SEQUENCE [LARGE SCALE GENOMIC DNA]</scope>
    <source>
        <strain evidence="3">CBS 101740 / IMI 381727 / IBT 21946</strain>
    </source>
</reference>
<dbReference type="Proteomes" id="UP000184499">
    <property type="component" value="Unassembled WGS sequence"/>
</dbReference>
<evidence type="ECO:0000313" key="2">
    <source>
        <dbReference type="EMBL" id="OJJ65415.1"/>
    </source>
</evidence>
<keyword evidence="3" id="KW-1185">Reference proteome</keyword>
<dbReference type="AlphaFoldDB" id="A0A1L9U180"/>
<feature type="domain" description="Homing endonuclease LAGLIDADG" evidence="1">
    <location>
        <begin position="10"/>
        <end position="70"/>
    </location>
</feature>
<dbReference type="VEuPathDB" id="FungiDB:ASPBRDRAFT_657880"/>
<sequence length="70" mass="8130">MLDPITGDSYLKVLTNIAEFLNCNLLTRKQKSTGNEYYNITASNKISLEIIIQYLEIFPLFSSKYLDYKD</sequence>
<dbReference type="Pfam" id="PF00961">
    <property type="entry name" value="LAGLIDADG_1"/>
    <property type="match status" value="1"/>
</dbReference>
<protein>
    <recommendedName>
        <fullName evidence="1">Homing endonuclease LAGLIDADG domain-containing protein</fullName>
    </recommendedName>
</protein>
<dbReference type="InterPro" id="IPR004860">
    <property type="entry name" value="LAGLIDADG_dom"/>
</dbReference>
<evidence type="ECO:0000313" key="3">
    <source>
        <dbReference type="Proteomes" id="UP000184499"/>
    </source>
</evidence>
<accession>A0A1L9U180</accession>
<dbReference type="InterPro" id="IPR027434">
    <property type="entry name" value="Homing_endonucl"/>
</dbReference>
<dbReference type="GeneID" id="93581079"/>
<dbReference type="EMBL" id="KV878778">
    <property type="protein sequence ID" value="OJJ65415.1"/>
    <property type="molecule type" value="Genomic_DNA"/>
</dbReference>
<dbReference type="Gene3D" id="3.10.28.10">
    <property type="entry name" value="Homing endonucleases"/>
    <property type="match status" value="1"/>
</dbReference>
<evidence type="ECO:0000259" key="1">
    <source>
        <dbReference type="Pfam" id="PF00961"/>
    </source>
</evidence>